<feature type="domain" description="Outer membrane cytochrome MtrC/MtrF-like" evidence="3">
    <location>
        <begin position="638"/>
        <end position="821"/>
    </location>
</feature>
<evidence type="ECO:0000259" key="3">
    <source>
        <dbReference type="Pfam" id="PF22113"/>
    </source>
</evidence>
<sequence>MSLALSGPFMEKEKRRHFMYRRMLVLLVALFCSSIMLWGCGSSGGGGSSVSVPVEDDSAAVNDPTPTVPVNSAVARTNWAVVPQLDIADATVADDGKLTVNFTLADQSGAPLTGLTGFSFIAAQLVPSGDLISGAQDAQDPFFWQSYINRVEDASAAGTSGGQPNNVGPGGAPVYEKAIQATTESNGTLVDNGNGSYSYTFSTNLKTGTFFPVDPATMTYAFLGDTALAFDANRTHRVAIQFSGVTPAERAPVNAFYDFIPATGLAIDPAVDASRLVAETASCNACHDGRLALHGGNRTEVGYCVTCHNPGTVDANSGFNLDMANMVHKIHRGQNLPSVKAGDEYAIWGYRGTEHNYSEVVYPSLYYGSTAEPLNCTACHTSTASTPDGDNWYTKTSDLACFSCHDQLEVGKEFAYHAGGTYDRHDQTAGSDPYPADQANIDARNCGGCHTGTATDLPRLYRRTFYAHSHDFARPQFRYVIESVSVNANRQPVIRFRVQQRANAGAAFADMDLLAQLPEYTPVYGGAAVRLSSGPNFALIYSTTGTDWDLNRPNGQPASASLANLGAGTKDGAGTGSGSAGTLVANGDGSFTATVTGGSYPAGATRRAVFMQGYFQLGTARLDTPSPLTFVDGDTARREIVEQDKCLGCHGGIGFHGGNRVDNPLVCAGCHNPRLTSSGHTLPDGQPEDEVSNNLKDMIHGIHGGTLVGVRNFNGNATAYDFTTIMYPGVLSNCLSCHKEGTFGQPATGTAVTTNVTLDRTAAEAGADDLVTSPYSASCVGCHNSTEAIAHFRDFNGSVRAKRSDVVGGEERCALCHSISNPVEPVDGVHSGLQ</sequence>
<dbReference type="Gene3D" id="1.10.720.180">
    <property type="match status" value="1"/>
</dbReference>
<dbReference type="InterPro" id="IPR036280">
    <property type="entry name" value="Multihaem_cyt_sf"/>
</dbReference>
<dbReference type="GO" id="GO:0016491">
    <property type="term" value="F:oxidoreductase activity"/>
    <property type="evidence" value="ECO:0007669"/>
    <property type="project" value="TreeGrafter"/>
</dbReference>
<reference evidence="4 5" key="1">
    <citation type="submission" date="2019-07" db="EMBL/GenBank/DDBJ databases">
        <title>Insights of Desulfuromonas acetexigens electromicrobiology.</title>
        <authorList>
            <person name="Katuri K."/>
            <person name="Sapireddy V."/>
            <person name="Shaw D.R."/>
            <person name="Saikaly P."/>
        </authorList>
    </citation>
    <scope>NUCLEOTIDE SEQUENCE [LARGE SCALE GENOMIC DNA]</scope>
    <source>
        <strain evidence="4 5">2873</strain>
    </source>
</reference>
<evidence type="ECO:0000313" key="4">
    <source>
        <dbReference type="EMBL" id="TRO83285.1"/>
    </source>
</evidence>
<dbReference type="InterPro" id="IPR054337">
    <property type="entry name" value="Mtrc-MtrF-like_dom_II/IV"/>
</dbReference>
<dbReference type="PANTHER" id="PTHR35038:SF8">
    <property type="entry name" value="C-TYPE POLYHEME CYTOCHROME OMCC"/>
    <property type="match status" value="1"/>
</dbReference>
<feature type="domain" description="OmcA-like N-terminal" evidence="2">
    <location>
        <begin position="87"/>
        <end position="265"/>
    </location>
</feature>
<keyword evidence="1" id="KW-0732">Signal</keyword>
<dbReference type="Proteomes" id="UP000317155">
    <property type="component" value="Unassembled WGS sequence"/>
</dbReference>
<dbReference type="InterPro" id="IPR054336">
    <property type="entry name" value="OmcA-like_N"/>
</dbReference>
<dbReference type="PANTHER" id="PTHR35038">
    <property type="entry name" value="DISSIMILATORY SULFITE REDUCTASE SIRA"/>
    <property type="match status" value="1"/>
</dbReference>
<dbReference type="Pfam" id="PF22113">
    <property type="entry name" value="Mtrc-MtrF_II-IV_dom"/>
    <property type="match status" value="2"/>
</dbReference>
<accession>A0A550JJA6</accession>
<proteinExistence type="predicted"/>
<dbReference type="InterPro" id="IPR051829">
    <property type="entry name" value="Multiheme_Cytochr_ET"/>
</dbReference>
<name>A0A550JJA6_9BACT</name>
<feature type="domain" description="Outer membrane cytochrome MtrC/MtrF-like" evidence="3">
    <location>
        <begin position="276"/>
        <end position="453"/>
    </location>
</feature>
<gene>
    <name evidence="4" type="ORF">FL622_04160</name>
</gene>
<dbReference type="AlphaFoldDB" id="A0A550JJA6"/>
<dbReference type="SUPFAM" id="SSF48695">
    <property type="entry name" value="Multiheme cytochromes"/>
    <property type="match status" value="1"/>
</dbReference>
<dbReference type="InterPro" id="IPR020014">
    <property type="entry name" value="Decahaem_cyt-c_OmcA/MtrC"/>
</dbReference>
<organism evidence="4 5">
    <name type="scientific">Trichloromonas acetexigens</name>
    <dbReference type="NCBI Taxonomy" id="38815"/>
    <lineage>
        <taxon>Bacteria</taxon>
        <taxon>Pseudomonadati</taxon>
        <taxon>Thermodesulfobacteriota</taxon>
        <taxon>Desulfuromonadia</taxon>
        <taxon>Desulfuromonadales</taxon>
        <taxon>Trichloromonadaceae</taxon>
        <taxon>Trichloromonas</taxon>
    </lineage>
</organism>
<dbReference type="OrthoDB" id="5468580at2"/>
<dbReference type="NCBIfam" id="TIGR03507">
    <property type="entry name" value="decahem_SO1788"/>
    <property type="match status" value="1"/>
</dbReference>
<comment type="caution">
    <text evidence="4">The sequence shown here is derived from an EMBL/GenBank/DDBJ whole genome shotgun (WGS) entry which is preliminary data.</text>
</comment>
<dbReference type="EMBL" id="VJVV01000002">
    <property type="protein sequence ID" value="TRO83285.1"/>
    <property type="molecule type" value="Genomic_DNA"/>
</dbReference>
<evidence type="ECO:0000313" key="5">
    <source>
        <dbReference type="Proteomes" id="UP000317155"/>
    </source>
</evidence>
<keyword evidence="5" id="KW-1185">Reference proteome</keyword>
<evidence type="ECO:0000256" key="1">
    <source>
        <dbReference type="ARBA" id="ARBA00022729"/>
    </source>
</evidence>
<dbReference type="Pfam" id="PF22112">
    <property type="entry name" value="OmcA-like_N"/>
    <property type="match status" value="1"/>
</dbReference>
<evidence type="ECO:0000259" key="2">
    <source>
        <dbReference type="Pfam" id="PF22112"/>
    </source>
</evidence>
<protein>
    <submittedName>
        <fullName evidence="4">OmcA/MtrC family decaheme c-type cytochrome</fullName>
    </submittedName>
</protein>